<evidence type="ECO:0000313" key="7">
    <source>
        <dbReference type="EMBL" id="MBB4286687.1"/>
    </source>
</evidence>
<dbReference type="PROSITE" id="PS00151">
    <property type="entry name" value="ACYLPHOSPHATASE_2"/>
    <property type="match status" value="1"/>
</dbReference>
<evidence type="ECO:0000256" key="2">
    <source>
        <dbReference type="ARBA" id="ARBA00012150"/>
    </source>
</evidence>
<dbReference type="InterPro" id="IPR001792">
    <property type="entry name" value="Acylphosphatase-like_dom"/>
</dbReference>
<feature type="active site" evidence="4">
    <location>
        <position position="43"/>
    </location>
</feature>
<dbReference type="Proteomes" id="UP000555728">
    <property type="component" value="Unassembled WGS sequence"/>
</dbReference>
<evidence type="ECO:0000256" key="5">
    <source>
        <dbReference type="RuleBase" id="RU004168"/>
    </source>
</evidence>
<feature type="domain" description="Acylphosphatase-like" evidence="6">
    <location>
        <begin position="10"/>
        <end position="96"/>
    </location>
</feature>
<dbReference type="SUPFAM" id="SSF54975">
    <property type="entry name" value="Acylphosphatase/BLUF domain-like"/>
    <property type="match status" value="1"/>
</dbReference>
<evidence type="ECO:0000256" key="1">
    <source>
        <dbReference type="ARBA" id="ARBA00005614"/>
    </source>
</evidence>
<dbReference type="EMBL" id="JACIGI010000019">
    <property type="protein sequence ID" value="MBB4286687.1"/>
    <property type="molecule type" value="Genomic_DNA"/>
</dbReference>
<dbReference type="NCBIfam" id="NF010996">
    <property type="entry name" value="PRK14421.1"/>
    <property type="match status" value="1"/>
</dbReference>
<dbReference type="AlphaFoldDB" id="A0A7W6S0X4"/>
<dbReference type="InterPro" id="IPR020456">
    <property type="entry name" value="Acylphosphatase"/>
</dbReference>
<keyword evidence="8" id="KW-1185">Reference proteome</keyword>
<dbReference type="Gene3D" id="3.30.70.100">
    <property type="match status" value="1"/>
</dbReference>
<dbReference type="InterPro" id="IPR036046">
    <property type="entry name" value="Acylphosphatase-like_dom_sf"/>
</dbReference>
<dbReference type="PANTHER" id="PTHR47268">
    <property type="entry name" value="ACYLPHOSPHATASE"/>
    <property type="match status" value="1"/>
</dbReference>
<comment type="similarity">
    <text evidence="1 5">Belongs to the acylphosphatase family.</text>
</comment>
<reference evidence="7 8" key="1">
    <citation type="submission" date="2020-08" db="EMBL/GenBank/DDBJ databases">
        <title>Genome sequencing of Purple Non-Sulfur Bacteria from various extreme environments.</title>
        <authorList>
            <person name="Mayer M."/>
        </authorList>
    </citation>
    <scope>NUCLEOTIDE SEQUENCE [LARGE SCALE GENOMIC DNA]</scope>
    <source>
        <strain evidence="7 8">JA135</strain>
    </source>
</reference>
<name>A0A7W6S0X4_9PROT</name>
<evidence type="ECO:0000313" key="8">
    <source>
        <dbReference type="Proteomes" id="UP000555728"/>
    </source>
</evidence>
<dbReference type="GO" id="GO:0003998">
    <property type="term" value="F:acylphosphatase activity"/>
    <property type="evidence" value="ECO:0007669"/>
    <property type="project" value="UniProtKB-EC"/>
</dbReference>
<protein>
    <recommendedName>
        <fullName evidence="2 4">acylphosphatase</fullName>
        <ecNumber evidence="2 4">3.6.1.7</ecNumber>
    </recommendedName>
</protein>
<feature type="active site" evidence="4">
    <location>
        <position position="25"/>
    </location>
</feature>
<keyword evidence="4 7" id="KW-0378">Hydrolase</keyword>
<sequence>MTEQADDTTTVRVSITGRVQGVAYRAWTEQTARRLGLDGWVRNRADGSVEAVFQGPPPAVGRMVAACHDGPPAARVTGVTQTQAAPLTERGFRQRATAP</sequence>
<dbReference type="InterPro" id="IPR017968">
    <property type="entry name" value="Acylphosphatase_CS"/>
</dbReference>
<evidence type="ECO:0000259" key="6">
    <source>
        <dbReference type="PROSITE" id="PS51160"/>
    </source>
</evidence>
<proteinExistence type="inferred from homology"/>
<dbReference type="EC" id="3.6.1.7" evidence="2 4"/>
<dbReference type="RefSeq" id="WP_184435758.1">
    <property type="nucleotide sequence ID" value="NZ_JACIGI010000019.1"/>
</dbReference>
<dbReference type="PROSITE" id="PS51160">
    <property type="entry name" value="ACYLPHOSPHATASE_3"/>
    <property type="match status" value="1"/>
</dbReference>
<accession>A0A7W6S0X4</accession>
<comment type="catalytic activity">
    <reaction evidence="3 4">
        <text>an acyl phosphate + H2O = a carboxylate + phosphate + H(+)</text>
        <dbReference type="Rhea" id="RHEA:14965"/>
        <dbReference type="ChEBI" id="CHEBI:15377"/>
        <dbReference type="ChEBI" id="CHEBI:15378"/>
        <dbReference type="ChEBI" id="CHEBI:29067"/>
        <dbReference type="ChEBI" id="CHEBI:43474"/>
        <dbReference type="ChEBI" id="CHEBI:59918"/>
        <dbReference type="EC" id="3.6.1.7"/>
    </reaction>
</comment>
<evidence type="ECO:0000256" key="4">
    <source>
        <dbReference type="PROSITE-ProRule" id="PRU00520"/>
    </source>
</evidence>
<comment type="caution">
    <text evidence="7">The sequence shown here is derived from an EMBL/GenBank/DDBJ whole genome shotgun (WGS) entry which is preliminary data.</text>
</comment>
<dbReference type="Pfam" id="PF00708">
    <property type="entry name" value="Acylphosphatase"/>
    <property type="match status" value="1"/>
</dbReference>
<organism evidence="7 8">
    <name type="scientific">Roseospira goensis</name>
    <dbReference type="NCBI Taxonomy" id="391922"/>
    <lineage>
        <taxon>Bacteria</taxon>
        <taxon>Pseudomonadati</taxon>
        <taxon>Pseudomonadota</taxon>
        <taxon>Alphaproteobacteria</taxon>
        <taxon>Rhodospirillales</taxon>
        <taxon>Rhodospirillaceae</taxon>
        <taxon>Roseospira</taxon>
    </lineage>
</organism>
<dbReference type="PRINTS" id="PR00112">
    <property type="entry name" value="ACYLPHPHTASE"/>
</dbReference>
<gene>
    <name evidence="7" type="ORF">GGD88_002422</name>
</gene>
<evidence type="ECO:0000256" key="3">
    <source>
        <dbReference type="ARBA" id="ARBA00047645"/>
    </source>
</evidence>
<dbReference type="PANTHER" id="PTHR47268:SF4">
    <property type="entry name" value="ACYLPHOSPHATASE"/>
    <property type="match status" value="1"/>
</dbReference>